<evidence type="ECO:0000313" key="3">
    <source>
        <dbReference type="Proteomes" id="UP001209730"/>
    </source>
</evidence>
<dbReference type="Proteomes" id="UP001209730">
    <property type="component" value="Unassembled WGS sequence"/>
</dbReference>
<dbReference type="InterPro" id="IPR009883">
    <property type="entry name" value="YgfX"/>
</dbReference>
<organism evidence="2 3">
    <name type="scientific">Microbulbifer thermotolerans</name>
    <dbReference type="NCBI Taxonomy" id="252514"/>
    <lineage>
        <taxon>Bacteria</taxon>
        <taxon>Pseudomonadati</taxon>
        <taxon>Pseudomonadota</taxon>
        <taxon>Gammaproteobacteria</taxon>
        <taxon>Cellvibrionales</taxon>
        <taxon>Microbulbiferaceae</taxon>
        <taxon>Microbulbifer</taxon>
    </lineage>
</organism>
<protein>
    <recommendedName>
        <fullName evidence="4">Toxin CptA</fullName>
    </recommendedName>
</protein>
<keyword evidence="1" id="KW-0472">Membrane</keyword>
<evidence type="ECO:0000256" key="1">
    <source>
        <dbReference type="SAM" id="Phobius"/>
    </source>
</evidence>
<name>A0AB35HVP2_MICTH</name>
<accession>A0AB35HVP2</accession>
<dbReference type="AlphaFoldDB" id="A0AB35HVP2"/>
<keyword evidence="1" id="KW-1133">Transmembrane helix</keyword>
<evidence type="ECO:0000313" key="2">
    <source>
        <dbReference type="EMBL" id="MCX2800827.1"/>
    </source>
</evidence>
<dbReference type="Pfam" id="PF07254">
    <property type="entry name" value="Cpta_toxin"/>
    <property type="match status" value="1"/>
</dbReference>
<gene>
    <name evidence="2" type="ORF">OQJ68_03415</name>
</gene>
<comment type="caution">
    <text evidence="2">The sequence shown here is derived from an EMBL/GenBank/DDBJ whole genome shotgun (WGS) entry which is preliminary data.</text>
</comment>
<reference evidence="2" key="1">
    <citation type="submission" date="2022-11" db="EMBL/GenBank/DDBJ databases">
        <title>Chitin-degrading and fungicidal potential of chitinolytic bacterial strains from marine environment of the Pacific Ocean regions.</title>
        <authorList>
            <person name="Pentekhina I."/>
            <person name="Nedashkovskaya O."/>
            <person name="Seitkalieva A."/>
            <person name="Podvolotskaya A."/>
            <person name="Tekutyeva L."/>
            <person name="Balabanova L."/>
        </authorList>
    </citation>
    <scope>NUCLEOTIDE SEQUENCE</scope>
    <source>
        <strain evidence="2">KMM 6838</strain>
    </source>
</reference>
<sequence length="150" mass="17634">MTTPVCRSNAHSLSSERSARLSCAVAPSRLLFSLLLLTLLQALALLWWCRLPLYLFLPAVALVLIYMGFEYRRLRSMSGVLSTRERRWFWREGDGVESEFTLRGELVLWRWLIVINGRDLRGRRLRLVLARDSMHGDDWRRLQVALRFSR</sequence>
<proteinExistence type="predicted"/>
<keyword evidence="1" id="KW-0812">Transmembrane</keyword>
<evidence type="ECO:0008006" key="4">
    <source>
        <dbReference type="Google" id="ProtNLM"/>
    </source>
</evidence>
<feature type="transmembrane region" description="Helical" evidence="1">
    <location>
        <begin position="30"/>
        <end position="47"/>
    </location>
</feature>
<feature type="transmembrane region" description="Helical" evidence="1">
    <location>
        <begin position="53"/>
        <end position="69"/>
    </location>
</feature>
<dbReference type="GeneID" id="76607681"/>
<dbReference type="EMBL" id="JAPHQB010000004">
    <property type="protein sequence ID" value="MCX2800827.1"/>
    <property type="molecule type" value="Genomic_DNA"/>
</dbReference>
<dbReference type="RefSeq" id="WP_082817408.1">
    <property type="nucleotide sequence ID" value="NZ_CP014864.1"/>
</dbReference>